<dbReference type="SUPFAM" id="SSF50978">
    <property type="entry name" value="WD40 repeat-like"/>
    <property type="match status" value="1"/>
</dbReference>
<sequence>MKDAGTDTSLDMVVTEVFEIAPKSTTISYNKEVQTSEDWASGTNTKSASGIEDYDEFDYSVNMAQRKQLEDKIRTELEELYKKENEEVLKNNRTLSNDEPGLNANGTPDVSRPTILSDKEASQISARQDFENFWSQSWKVINRAAEEDTNYNILRNYAESQNSDAQQQSRNSLTEITHLYSKDSVGRAVTYIDWSPKFPELIAAAYTEKSSDPHATKGLIQIFNLHAPNQPEYTLTAQSDILVVKFSPFDSNLIFGAAYNGQVLAWDLRSKGSRPLLSSQLSGKAHTHPVYSLEIIGTQNAYTLITASTDGTVCTWTPDMLAKPQEKITLQTNSSSLRNDEAAPTSLAIPTRDQAQFLIGTEEGAIYQCYRFGQAGSRPGIDHRKSYRGHTGPVTSVDLHPSSGPVDFGNYLLSSGNDWSIKIWLVSLISSHGSNLSSTASSAPANRGEIIRPILDIKRDDVVYDISWNPNHPSIFAAVDGTGHVEVWNLLTDTEVPVVRAKPSNIEKNIVGSNYLKRPLNRVSWEKTSEARRLAVGGLNGSITILELDTTLIGSSPKPEHWAQLKRLFEQLES</sequence>
<dbReference type="PANTHER" id="PTHR12442">
    <property type="entry name" value="DYNEIN INTERMEDIATE CHAIN"/>
    <property type="match status" value="1"/>
</dbReference>
<protein>
    <submittedName>
        <fullName evidence="7">Uncharacterized protein</fullName>
    </submittedName>
</protein>
<evidence type="ECO:0000256" key="2">
    <source>
        <dbReference type="ARBA" id="ARBA00022490"/>
    </source>
</evidence>
<dbReference type="PROSITE" id="PS50082">
    <property type="entry name" value="WD_REPEATS_2"/>
    <property type="match status" value="1"/>
</dbReference>
<dbReference type="InterPro" id="IPR036322">
    <property type="entry name" value="WD40_repeat_dom_sf"/>
</dbReference>
<keyword evidence="2" id="KW-0963">Cytoplasm</keyword>
<dbReference type="AlphaFoldDB" id="A0A161HL24"/>
<reference evidence="7 8" key="1">
    <citation type="submission" date="2016-02" db="EMBL/GenBank/DDBJ databases">
        <title>Complete genome sequence and transcriptome regulation of the pentose utilising yeast Sugiyamaella lignohabitans.</title>
        <authorList>
            <person name="Bellasio M."/>
            <person name="Peymann A."/>
            <person name="Valli M."/>
            <person name="Sipitzky M."/>
            <person name="Graf A."/>
            <person name="Sauer M."/>
            <person name="Marx H."/>
            <person name="Mattanovich D."/>
        </authorList>
    </citation>
    <scope>NUCLEOTIDE SEQUENCE [LARGE SCALE GENOMIC DNA]</scope>
    <source>
        <strain evidence="7 8">CBS 10342</strain>
    </source>
</reference>
<dbReference type="SMART" id="SM00320">
    <property type="entry name" value="WD40"/>
    <property type="match status" value="6"/>
</dbReference>
<evidence type="ECO:0000256" key="6">
    <source>
        <dbReference type="SAM" id="MobiDB-lite"/>
    </source>
</evidence>
<dbReference type="GO" id="GO:0005737">
    <property type="term" value="C:cytoplasm"/>
    <property type="evidence" value="ECO:0007669"/>
    <property type="project" value="UniProtKB-SubCell"/>
</dbReference>
<keyword evidence="8" id="KW-1185">Reference proteome</keyword>
<dbReference type="RefSeq" id="XP_018736374.1">
    <property type="nucleotide sequence ID" value="XM_018881946.1"/>
</dbReference>
<accession>A0A161HL24</accession>
<dbReference type="KEGG" id="slb:AWJ20_4848"/>
<dbReference type="Proteomes" id="UP000189580">
    <property type="component" value="Chromosome d"/>
</dbReference>
<dbReference type="GO" id="GO:0045503">
    <property type="term" value="F:dynein light chain binding"/>
    <property type="evidence" value="ECO:0007669"/>
    <property type="project" value="TreeGrafter"/>
</dbReference>
<evidence type="ECO:0000313" key="8">
    <source>
        <dbReference type="Proteomes" id="UP000189580"/>
    </source>
</evidence>
<dbReference type="GO" id="GO:0010970">
    <property type="term" value="P:transport along microtubule"/>
    <property type="evidence" value="ECO:0007669"/>
    <property type="project" value="TreeGrafter"/>
</dbReference>
<keyword evidence="3 5" id="KW-0853">WD repeat</keyword>
<comment type="subcellular location">
    <subcellularLocation>
        <location evidence="1">Cytoplasm</location>
    </subcellularLocation>
</comment>
<organism evidence="7 8">
    <name type="scientific">Sugiyamaella lignohabitans</name>
    <dbReference type="NCBI Taxonomy" id="796027"/>
    <lineage>
        <taxon>Eukaryota</taxon>
        <taxon>Fungi</taxon>
        <taxon>Dikarya</taxon>
        <taxon>Ascomycota</taxon>
        <taxon>Saccharomycotina</taxon>
        <taxon>Dipodascomycetes</taxon>
        <taxon>Dipodascales</taxon>
        <taxon>Trichomonascaceae</taxon>
        <taxon>Sugiyamaella</taxon>
    </lineage>
</organism>
<proteinExistence type="predicted"/>
<dbReference type="InterPro" id="IPR050687">
    <property type="entry name" value="Dynein_IC"/>
</dbReference>
<gene>
    <name evidence="7" type="ORF">AWJ20_4848</name>
</gene>
<evidence type="ECO:0000256" key="1">
    <source>
        <dbReference type="ARBA" id="ARBA00004496"/>
    </source>
</evidence>
<dbReference type="Gene3D" id="2.130.10.10">
    <property type="entry name" value="YVTN repeat-like/Quinoprotein amine dehydrogenase"/>
    <property type="match status" value="2"/>
</dbReference>
<name>A0A161HL24_9ASCO</name>
<dbReference type="PANTHER" id="PTHR12442:SF22">
    <property type="entry name" value="CYTOPLASMIC DYNEIN 1 INTERMEDIATE CHAIN-RELATED"/>
    <property type="match status" value="1"/>
</dbReference>
<dbReference type="PROSITE" id="PS50294">
    <property type="entry name" value="WD_REPEATS_REGION"/>
    <property type="match status" value="1"/>
</dbReference>
<dbReference type="InterPro" id="IPR015943">
    <property type="entry name" value="WD40/YVTN_repeat-like_dom_sf"/>
</dbReference>
<evidence type="ECO:0000313" key="7">
    <source>
        <dbReference type="EMBL" id="ANB13897.1"/>
    </source>
</evidence>
<feature type="region of interest" description="Disordered" evidence="6">
    <location>
        <begin position="91"/>
        <end position="114"/>
    </location>
</feature>
<dbReference type="Pfam" id="PF00400">
    <property type="entry name" value="WD40"/>
    <property type="match status" value="1"/>
</dbReference>
<evidence type="ECO:0000256" key="5">
    <source>
        <dbReference type="PROSITE-ProRule" id="PRU00221"/>
    </source>
</evidence>
<keyword evidence="4" id="KW-0677">Repeat</keyword>
<dbReference type="InterPro" id="IPR001680">
    <property type="entry name" value="WD40_rpt"/>
</dbReference>
<dbReference type="OrthoDB" id="366230at2759"/>
<feature type="repeat" description="WD" evidence="5">
    <location>
        <begin position="387"/>
        <end position="424"/>
    </location>
</feature>
<evidence type="ECO:0000256" key="3">
    <source>
        <dbReference type="ARBA" id="ARBA00022574"/>
    </source>
</evidence>
<evidence type="ECO:0000256" key="4">
    <source>
        <dbReference type="ARBA" id="ARBA00022737"/>
    </source>
</evidence>
<dbReference type="GeneID" id="30037024"/>
<dbReference type="GO" id="GO:0045504">
    <property type="term" value="F:dynein heavy chain binding"/>
    <property type="evidence" value="ECO:0007669"/>
    <property type="project" value="TreeGrafter"/>
</dbReference>
<dbReference type="EMBL" id="CP014502">
    <property type="protein sequence ID" value="ANB13897.1"/>
    <property type="molecule type" value="Genomic_DNA"/>
</dbReference>
<dbReference type="GO" id="GO:0005868">
    <property type="term" value="C:cytoplasmic dynein complex"/>
    <property type="evidence" value="ECO:0007669"/>
    <property type="project" value="TreeGrafter"/>
</dbReference>